<dbReference type="Proteomes" id="UP001163823">
    <property type="component" value="Chromosome 3"/>
</dbReference>
<proteinExistence type="predicted"/>
<dbReference type="EMBL" id="JARAOO010000003">
    <property type="protein sequence ID" value="KAJ7976848.1"/>
    <property type="molecule type" value="Genomic_DNA"/>
</dbReference>
<sequence>MTETTLISWPHGIQTFTAASGAASDAIPPPTESTLFNIFSGELSAQIPPSAVTSHTSKYSFSASSPTSSPHGTRTLTAAIVRSDRVSIPDTDCFSNFLVRKVVCLG</sequence>
<gene>
    <name evidence="1" type="ORF">O6P43_006569</name>
</gene>
<protein>
    <submittedName>
        <fullName evidence="1">Uncharacterized protein</fullName>
    </submittedName>
</protein>
<evidence type="ECO:0000313" key="2">
    <source>
        <dbReference type="Proteomes" id="UP001163823"/>
    </source>
</evidence>
<evidence type="ECO:0000313" key="1">
    <source>
        <dbReference type="EMBL" id="KAJ7976848.1"/>
    </source>
</evidence>
<accession>A0AAD7Q8G1</accession>
<dbReference type="KEGG" id="qsa:O6P43_006569"/>
<comment type="caution">
    <text evidence="1">The sequence shown here is derived from an EMBL/GenBank/DDBJ whole genome shotgun (WGS) entry which is preliminary data.</text>
</comment>
<dbReference type="AlphaFoldDB" id="A0AAD7Q8G1"/>
<keyword evidence="2" id="KW-1185">Reference proteome</keyword>
<organism evidence="1 2">
    <name type="scientific">Quillaja saponaria</name>
    <name type="common">Soap bark tree</name>
    <dbReference type="NCBI Taxonomy" id="32244"/>
    <lineage>
        <taxon>Eukaryota</taxon>
        <taxon>Viridiplantae</taxon>
        <taxon>Streptophyta</taxon>
        <taxon>Embryophyta</taxon>
        <taxon>Tracheophyta</taxon>
        <taxon>Spermatophyta</taxon>
        <taxon>Magnoliopsida</taxon>
        <taxon>eudicotyledons</taxon>
        <taxon>Gunneridae</taxon>
        <taxon>Pentapetalae</taxon>
        <taxon>rosids</taxon>
        <taxon>fabids</taxon>
        <taxon>Fabales</taxon>
        <taxon>Quillajaceae</taxon>
        <taxon>Quillaja</taxon>
    </lineage>
</organism>
<name>A0AAD7Q8G1_QUISA</name>
<reference evidence="1" key="1">
    <citation type="journal article" date="2023" name="Science">
        <title>Elucidation of the pathway for biosynthesis of saponin adjuvants from the soapbark tree.</title>
        <authorList>
            <person name="Reed J."/>
            <person name="Orme A."/>
            <person name="El-Demerdash A."/>
            <person name="Owen C."/>
            <person name="Martin L.B.B."/>
            <person name="Misra R.C."/>
            <person name="Kikuchi S."/>
            <person name="Rejzek M."/>
            <person name="Martin A.C."/>
            <person name="Harkess A."/>
            <person name="Leebens-Mack J."/>
            <person name="Louveau T."/>
            <person name="Stephenson M.J."/>
            <person name="Osbourn A."/>
        </authorList>
    </citation>
    <scope>NUCLEOTIDE SEQUENCE</scope>
    <source>
        <strain evidence="1">S10</strain>
    </source>
</reference>